<dbReference type="PROSITE" id="PS51078">
    <property type="entry name" value="ICLR_ED"/>
    <property type="match status" value="1"/>
</dbReference>
<dbReference type="EMBL" id="JBHSWV010000383">
    <property type="protein sequence ID" value="MFC6767495.1"/>
    <property type="molecule type" value="Genomic_DNA"/>
</dbReference>
<evidence type="ECO:0000259" key="1">
    <source>
        <dbReference type="PROSITE" id="PS51078"/>
    </source>
</evidence>
<dbReference type="SUPFAM" id="SSF55781">
    <property type="entry name" value="GAF domain-like"/>
    <property type="match status" value="1"/>
</dbReference>
<dbReference type="PANTHER" id="PTHR30136:SF35">
    <property type="entry name" value="HTH-TYPE TRANSCRIPTIONAL REGULATOR RV1719"/>
    <property type="match status" value="1"/>
</dbReference>
<dbReference type="RefSeq" id="WP_273740380.1">
    <property type="nucleotide sequence ID" value="NZ_JAQIVI010000383.1"/>
</dbReference>
<comment type="caution">
    <text evidence="2">The sequence shown here is derived from an EMBL/GenBank/DDBJ whole genome shotgun (WGS) entry which is preliminary data.</text>
</comment>
<name>A0ABD5SSI7_9EURY</name>
<accession>A0ABD5SSI7</accession>
<dbReference type="AlphaFoldDB" id="A0ABD5SSI7"/>
<dbReference type="Proteomes" id="UP001596383">
    <property type="component" value="Unassembled WGS sequence"/>
</dbReference>
<gene>
    <name evidence="2" type="ORF">ACFQE6_21645</name>
</gene>
<protein>
    <submittedName>
        <fullName evidence="2">IclR family transcriptional regulator C-terminal domain-containing protein</fullName>
    </submittedName>
</protein>
<dbReference type="InterPro" id="IPR050707">
    <property type="entry name" value="HTH_MetabolicPath_Reg"/>
</dbReference>
<evidence type="ECO:0000313" key="2">
    <source>
        <dbReference type="EMBL" id="MFC6767495.1"/>
    </source>
</evidence>
<organism evidence="2 3">
    <name type="scientific">Natrinema soli</name>
    <dbReference type="NCBI Taxonomy" id="1930624"/>
    <lineage>
        <taxon>Archaea</taxon>
        <taxon>Methanobacteriati</taxon>
        <taxon>Methanobacteriota</taxon>
        <taxon>Stenosarchaea group</taxon>
        <taxon>Halobacteria</taxon>
        <taxon>Halobacteriales</taxon>
        <taxon>Natrialbaceae</taxon>
        <taxon>Natrinema</taxon>
    </lineage>
</organism>
<dbReference type="InterPro" id="IPR029016">
    <property type="entry name" value="GAF-like_dom_sf"/>
</dbReference>
<dbReference type="Gene3D" id="3.30.450.40">
    <property type="match status" value="1"/>
</dbReference>
<sequence length="156" mass="17268">MVSFILRDRVHGVFVFIGNDRYGLRKPVPLGNQYVIHRNAAGKAILTELPDETIDEIIAETGLLRETENTITDADELWSDIETIRKKASPMSTGEHLKAIQSIAAAVSSPETGQTGAISITCPAEYLGQERVHNQYAEMVIEAANELELRTQYALE</sequence>
<keyword evidence="3" id="KW-1185">Reference proteome</keyword>
<feature type="domain" description="IclR-ED" evidence="1">
    <location>
        <begin position="1"/>
        <end position="153"/>
    </location>
</feature>
<dbReference type="InterPro" id="IPR014757">
    <property type="entry name" value="Tscrpt_reg_IclR_C"/>
</dbReference>
<dbReference type="PANTHER" id="PTHR30136">
    <property type="entry name" value="HELIX-TURN-HELIX TRANSCRIPTIONAL REGULATOR, ICLR FAMILY"/>
    <property type="match status" value="1"/>
</dbReference>
<dbReference type="Pfam" id="PF01614">
    <property type="entry name" value="IclR_C"/>
    <property type="match status" value="1"/>
</dbReference>
<reference evidence="2 3" key="1">
    <citation type="journal article" date="2019" name="Int. J. Syst. Evol. Microbiol.">
        <title>The Global Catalogue of Microorganisms (GCM) 10K type strain sequencing project: providing services to taxonomists for standard genome sequencing and annotation.</title>
        <authorList>
            <consortium name="The Broad Institute Genomics Platform"/>
            <consortium name="The Broad Institute Genome Sequencing Center for Infectious Disease"/>
            <person name="Wu L."/>
            <person name="Ma J."/>
        </authorList>
    </citation>
    <scope>NUCLEOTIDE SEQUENCE [LARGE SCALE GENOMIC DNA]</scope>
    <source>
        <strain evidence="2 3">LMG 29247</strain>
    </source>
</reference>
<evidence type="ECO:0000313" key="3">
    <source>
        <dbReference type="Proteomes" id="UP001596383"/>
    </source>
</evidence>
<proteinExistence type="predicted"/>